<organism evidence="2 4">
    <name type="scientific">Acidipropionibacterium acidipropionici</name>
    <dbReference type="NCBI Taxonomy" id="1748"/>
    <lineage>
        <taxon>Bacteria</taxon>
        <taxon>Bacillati</taxon>
        <taxon>Actinomycetota</taxon>
        <taxon>Actinomycetes</taxon>
        <taxon>Propionibacteriales</taxon>
        <taxon>Propionibacteriaceae</taxon>
        <taxon>Acidipropionibacterium</taxon>
    </lineage>
</organism>
<reference evidence="2 4" key="2">
    <citation type="submission" date="2016-02" db="EMBL/GenBank/DDBJ databases">
        <title>Complete Genome Sequence of Propionibacterium acidipropionici ATCC 55737.</title>
        <authorList>
            <person name="Luna Flores C.H."/>
            <person name="Nielsen L.K."/>
            <person name="Marcellin E."/>
        </authorList>
    </citation>
    <scope>NUCLEOTIDE SEQUENCE [LARGE SCALE GENOMIC DNA]</scope>
    <source>
        <strain evidence="2 4">ATCC 55737</strain>
    </source>
</reference>
<dbReference type="PANTHER" id="PTHR42743">
    <property type="entry name" value="AMINO-ACID AMINOTRANSFERASE"/>
    <property type="match status" value="1"/>
</dbReference>
<evidence type="ECO:0000313" key="3">
    <source>
        <dbReference type="EMBL" id="AOZ46790.1"/>
    </source>
</evidence>
<dbReference type="OrthoDB" id="9805628at2"/>
<sequence length="290" mass="30887">MKPLTLHLIDLSVPGGSITRHEPDETLVRVDDLGITRGDGIFEVAAVLHGTPLALEAHLARFARSARMLDLPEPDLDLWRRAVGAAAADMADQPGLTAVKFIMTRGIEGAASAPTGWALGFLADDPAPAQAEGLDVVLLDRGYRHDVADTSPWLLAGAKTLAYAINKAALREAERRGADDVIFISSDGYVLEGPSSTLIARIDGTYITPPVSLGILPGTTQGDVFADLERQGVPTRVDTLSVNDLETAGAMWLCSSTRGAAPIRTLDGRRITVDHRATELINTGLDARRQ</sequence>
<dbReference type="GeneID" id="88084905"/>
<keyword evidence="2" id="KW-0808">Transferase</keyword>
<keyword evidence="2" id="KW-0032">Aminotransferase</keyword>
<proteinExistence type="inferred from homology"/>
<accession>A0A142KGS3</accession>
<dbReference type="InterPro" id="IPR050571">
    <property type="entry name" value="Class-IV_PLP-Dep_Aminotrnsfr"/>
</dbReference>
<dbReference type="Gene3D" id="3.30.470.10">
    <property type="match status" value="1"/>
</dbReference>
<reference evidence="3 5" key="1">
    <citation type="journal article" date="2016" name="Plant Dis.">
        <title>Improved production of propionic acid using genome shuffling.</title>
        <authorList>
            <person name="Luna-Flores C.H."/>
            <person name="Palfreyman R.W."/>
            <person name="Kromer J.O."/>
            <person name="Nielsen L.K."/>
            <person name="Marcellin E."/>
        </authorList>
    </citation>
    <scope>NUCLEOTIDE SEQUENCE [LARGE SCALE GENOMIC DNA]</scope>
    <source>
        <strain evidence="3 5">F3E8</strain>
    </source>
</reference>
<dbReference type="GO" id="GO:0046394">
    <property type="term" value="P:carboxylic acid biosynthetic process"/>
    <property type="evidence" value="ECO:0007669"/>
    <property type="project" value="UniProtKB-ARBA"/>
</dbReference>
<dbReference type="InterPro" id="IPR043131">
    <property type="entry name" value="BCAT-like_N"/>
</dbReference>
<protein>
    <submittedName>
        <fullName evidence="2">Branched-chain amino acid aminotransferase</fullName>
    </submittedName>
</protein>
<dbReference type="GO" id="GO:0005829">
    <property type="term" value="C:cytosol"/>
    <property type="evidence" value="ECO:0007669"/>
    <property type="project" value="TreeGrafter"/>
</dbReference>
<evidence type="ECO:0000313" key="2">
    <source>
        <dbReference type="EMBL" id="AMS05311.1"/>
    </source>
</evidence>
<dbReference type="PANTHER" id="PTHR42743:SF11">
    <property type="entry name" value="AMINODEOXYCHORISMATE LYASE"/>
    <property type="match status" value="1"/>
</dbReference>
<dbReference type="AlphaFoldDB" id="A0A142KGS3"/>
<dbReference type="Pfam" id="PF01063">
    <property type="entry name" value="Aminotran_4"/>
    <property type="match status" value="1"/>
</dbReference>
<name>A0A142KGS3_9ACTN</name>
<dbReference type="EMBL" id="CP014352">
    <property type="protein sequence ID" value="AMS05311.1"/>
    <property type="molecule type" value="Genomic_DNA"/>
</dbReference>
<dbReference type="KEGG" id="aaci:ASQ49_07735"/>
<dbReference type="Gene3D" id="3.20.10.10">
    <property type="entry name" value="D-amino Acid Aminotransferase, subunit A, domain 2"/>
    <property type="match status" value="1"/>
</dbReference>
<dbReference type="InterPro" id="IPR036038">
    <property type="entry name" value="Aminotransferase-like"/>
</dbReference>
<dbReference type="GO" id="GO:0008483">
    <property type="term" value="F:transaminase activity"/>
    <property type="evidence" value="ECO:0007669"/>
    <property type="project" value="UniProtKB-KW"/>
</dbReference>
<dbReference type="SUPFAM" id="SSF56752">
    <property type="entry name" value="D-aminoacid aminotransferase-like PLP-dependent enzymes"/>
    <property type="match status" value="1"/>
</dbReference>
<dbReference type="Proteomes" id="UP000178666">
    <property type="component" value="Chromosome"/>
</dbReference>
<keyword evidence="5" id="KW-1185">Reference proteome</keyword>
<gene>
    <name evidence="3" type="ORF">A8L58_08865</name>
    <name evidence="2" type="ORF">AXH35_07405</name>
</gene>
<dbReference type="OMA" id="RCHIKST"/>
<dbReference type="InterPro" id="IPR001544">
    <property type="entry name" value="Aminotrans_IV"/>
</dbReference>
<dbReference type="EMBL" id="CP015970">
    <property type="protein sequence ID" value="AOZ46790.1"/>
    <property type="molecule type" value="Genomic_DNA"/>
</dbReference>
<dbReference type="Proteomes" id="UP000075221">
    <property type="component" value="Chromosome"/>
</dbReference>
<evidence type="ECO:0000256" key="1">
    <source>
        <dbReference type="ARBA" id="ARBA00009320"/>
    </source>
</evidence>
<comment type="similarity">
    <text evidence="1">Belongs to the class-IV pyridoxal-phosphate-dependent aminotransferase family.</text>
</comment>
<evidence type="ECO:0000313" key="5">
    <source>
        <dbReference type="Proteomes" id="UP000178666"/>
    </source>
</evidence>
<dbReference type="RefSeq" id="WP_015071535.1">
    <property type="nucleotide sequence ID" value="NZ_CP013126.1"/>
</dbReference>
<evidence type="ECO:0000313" key="4">
    <source>
        <dbReference type="Proteomes" id="UP000075221"/>
    </source>
</evidence>
<dbReference type="InterPro" id="IPR043132">
    <property type="entry name" value="BCAT-like_C"/>
</dbReference>